<evidence type="ECO:0000313" key="4">
    <source>
        <dbReference type="Proteomes" id="UP000264445"/>
    </source>
</evidence>
<evidence type="ECO:0000256" key="1">
    <source>
        <dbReference type="ARBA" id="ARBA00022679"/>
    </source>
</evidence>
<dbReference type="EMBL" id="DOLB01000034">
    <property type="protein sequence ID" value="HBT48548.1"/>
    <property type="molecule type" value="Genomic_DNA"/>
</dbReference>
<dbReference type="Pfam" id="PF03610">
    <property type="entry name" value="EIIA-man"/>
    <property type="match status" value="1"/>
</dbReference>
<dbReference type="AlphaFoldDB" id="A0A357VJW1"/>
<organism evidence="3 4">
    <name type="scientific">Caldanaerobacter subterraneus</name>
    <dbReference type="NCBI Taxonomy" id="911092"/>
    <lineage>
        <taxon>Bacteria</taxon>
        <taxon>Bacillati</taxon>
        <taxon>Bacillota</taxon>
        <taxon>Clostridia</taxon>
        <taxon>Thermoanaerobacterales</taxon>
        <taxon>Thermoanaerobacteraceae</taxon>
        <taxon>Caldanaerobacter</taxon>
    </lineage>
</organism>
<dbReference type="InterPro" id="IPR004701">
    <property type="entry name" value="PTS_EIIA_man-typ"/>
</dbReference>
<evidence type="ECO:0000259" key="2">
    <source>
        <dbReference type="Pfam" id="PF03610"/>
    </source>
</evidence>
<dbReference type="Gene3D" id="3.40.50.510">
    <property type="entry name" value="Phosphotransferase system, mannose-type IIA component"/>
    <property type="match status" value="1"/>
</dbReference>
<dbReference type="GO" id="GO:0016020">
    <property type="term" value="C:membrane"/>
    <property type="evidence" value="ECO:0007669"/>
    <property type="project" value="InterPro"/>
</dbReference>
<name>A0A357VJW1_9THEO</name>
<dbReference type="InterPro" id="IPR036662">
    <property type="entry name" value="PTS_EIIA_man-typ_sf"/>
</dbReference>
<feature type="non-terminal residue" evidence="3">
    <location>
        <position position="1"/>
    </location>
</feature>
<sequence>KVKIADAPLVEGAVAAAVEASIGSDFEKVLTVAEEAKKMNKL</sequence>
<feature type="domain" description="PTS EIIA type-4" evidence="2">
    <location>
        <begin position="1"/>
        <end position="29"/>
    </location>
</feature>
<protein>
    <submittedName>
        <fullName evidence="3">PTS mannose transporter subunit IID</fullName>
    </submittedName>
</protein>
<dbReference type="Proteomes" id="UP000264445">
    <property type="component" value="Unassembled WGS sequence"/>
</dbReference>
<gene>
    <name evidence="3" type="ORF">DEA61_01540</name>
</gene>
<dbReference type="GO" id="GO:0016740">
    <property type="term" value="F:transferase activity"/>
    <property type="evidence" value="ECO:0007669"/>
    <property type="project" value="UniProtKB-KW"/>
</dbReference>
<keyword evidence="1" id="KW-0808">Transferase</keyword>
<dbReference type="SUPFAM" id="SSF53062">
    <property type="entry name" value="PTS system fructose IIA component-like"/>
    <property type="match status" value="1"/>
</dbReference>
<accession>A0A357VJW1</accession>
<reference evidence="3 4" key="1">
    <citation type="journal article" date="2018" name="Nat. Biotechnol.">
        <title>A standardized bacterial taxonomy based on genome phylogeny substantially revises the tree of life.</title>
        <authorList>
            <person name="Parks D.H."/>
            <person name="Chuvochina M."/>
            <person name="Waite D.W."/>
            <person name="Rinke C."/>
            <person name="Skarshewski A."/>
            <person name="Chaumeil P.A."/>
            <person name="Hugenholtz P."/>
        </authorList>
    </citation>
    <scope>NUCLEOTIDE SEQUENCE [LARGE SCALE GENOMIC DNA]</scope>
    <source>
        <strain evidence="3">UBA12544</strain>
    </source>
</reference>
<dbReference type="GO" id="GO:0009401">
    <property type="term" value="P:phosphoenolpyruvate-dependent sugar phosphotransferase system"/>
    <property type="evidence" value="ECO:0007669"/>
    <property type="project" value="InterPro"/>
</dbReference>
<evidence type="ECO:0000313" key="3">
    <source>
        <dbReference type="EMBL" id="HBT48548.1"/>
    </source>
</evidence>
<comment type="caution">
    <text evidence="3">The sequence shown here is derived from an EMBL/GenBank/DDBJ whole genome shotgun (WGS) entry which is preliminary data.</text>
</comment>
<proteinExistence type="predicted"/>